<gene>
    <name evidence="1" type="ORF">SAMN05192534_104109</name>
</gene>
<sequence>MSVQIKRIYEETKESDGERVLVDRVWPRGVSKEKAALDDWDKDVAPSSELRKWFQHDPEKFQRFAQAYKQELQSNQNSSEAFEALVEKAASHTVTLLYAAKDETYNHAVLLKDWIEQRLHEK</sequence>
<reference evidence="1 2" key="1">
    <citation type="submission" date="2016-10" db="EMBL/GenBank/DDBJ databases">
        <authorList>
            <person name="de Groot N.N."/>
        </authorList>
    </citation>
    <scope>NUCLEOTIDE SEQUENCE [LARGE SCALE GENOMIC DNA]</scope>
    <source>
        <strain evidence="1 2">DSM 21632</strain>
    </source>
</reference>
<dbReference type="InterPro" id="IPR052552">
    <property type="entry name" value="YeaO-like"/>
</dbReference>
<evidence type="ECO:0000313" key="2">
    <source>
        <dbReference type="Proteomes" id="UP000199163"/>
    </source>
</evidence>
<dbReference type="Proteomes" id="UP000199163">
    <property type="component" value="Unassembled WGS sequence"/>
</dbReference>
<dbReference type="Pfam" id="PF22752">
    <property type="entry name" value="DUF488-N3i"/>
    <property type="match status" value="1"/>
</dbReference>
<proteinExistence type="predicted"/>
<keyword evidence="2" id="KW-1185">Reference proteome</keyword>
<organism evidence="1 2">
    <name type="scientific">Alteribacillus persepolensis</name>
    <dbReference type="NCBI Taxonomy" id="568899"/>
    <lineage>
        <taxon>Bacteria</taxon>
        <taxon>Bacillati</taxon>
        <taxon>Bacillota</taxon>
        <taxon>Bacilli</taxon>
        <taxon>Bacillales</taxon>
        <taxon>Bacillaceae</taxon>
        <taxon>Alteribacillus</taxon>
    </lineage>
</organism>
<dbReference type="RefSeq" id="WP_091271978.1">
    <property type="nucleotide sequence ID" value="NZ_FNDK01000004.1"/>
</dbReference>
<evidence type="ECO:0000313" key="1">
    <source>
        <dbReference type="EMBL" id="SDH34706.1"/>
    </source>
</evidence>
<accession>A0A1G8BNC3</accession>
<dbReference type="EMBL" id="FNDK01000004">
    <property type="protein sequence ID" value="SDH34706.1"/>
    <property type="molecule type" value="Genomic_DNA"/>
</dbReference>
<protein>
    <submittedName>
        <fullName evidence="1">Uncharacterized conserved protein YeaO, DUF488 family</fullName>
    </submittedName>
</protein>
<dbReference type="STRING" id="568899.SAMN05192534_104109"/>
<dbReference type="OrthoDB" id="9790745at2"/>
<dbReference type="PANTHER" id="PTHR36849:SF1">
    <property type="entry name" value="CYTOPLASMIC PROTEIN"/>
    <property type="match status" value="1"/>
</dbReference>
<name>A0A1G8BNC3_9BACI</name>
<dbReference type="PANTHER" id="PTHR36849">
    <property type="entry name" value="CYTOPLASMIC PROTEIN-RELATED"/>
    <property type="match status" value="1"/>
</dbReference>
<dbReference type="AlphaFoldDB" id="A0A1G8BNC3"/>